<dbReference type="Proteomes" id="UP001165122">
    <property type="component" value="Unassembled WGS sequence"/>
</dbReference>
<keyword evidence="2" id="KW-1133">Transmembrane helix</keyword>
<feature type="region of interest" description="Disordered" evidence="1">
    <location>
        <begin position="1"/>
        <end position="33"/>
    </location>
</feature>
<reference evidence="4" key="1">
    <citation type="journal article" date="2023" name="Commun. Biol.">
        <title>Genome analysis of Parmales, the sister group of diatoms, reveals the evolutionary specialization of diatoms from phago-mixotrophs to photoautotrophs.</title>
        <authorList>
            <person name="Ban H."/>
            <person name="Sato S."/>
            <person name="Yoshikawa S."/>
            <person name="Yamada K."/>
            <person name="Nakamura Y."/>
            <person name="Ichinomiya M."/>
            <person name="Sato N."/>
            <person name="Blanc-Mathieu R."/>
            <person name="Endo H."/>
            <person name="Kuwata A."/>
            <person name="Ogata H."/>
        </authorList>
    </citation>
    <scope>NUCLEOTIDE SEQUENCE [LARGE SCALE GENOMIC DNA]</scope>
    <source>
        <strain evidence="4">NIES 3700</strain>
    </source>
</reference>
<evidence type="ECO:0000256" key="2">
    <source>
        <dbReference type="SAM" id="Phobius"/>
    </source>
</evidence>
<dbReference type="AlphaFoldDB" id="A0A9W7AL40"/>
<evidence type="ECO:0000256" key="1">
    <source>
        <dbReference type="SAM" id="MobiDB-lite"/>
    </source>
</evidence>
<organism evidence="3 4">
    <name type="scientific">Triparma laevis f. longispina</name>
    <dbReference type="NCBI Taxonomy" id="1714387"/>
    <lineage>
        <taxon>Eukaryota</taxon>
        <taxon>Sar</taxon>
        <taxon>Stramenopiles</taxon>
        <taxon>Ochrophyta</taxon>
        <taxon>Bolidophyceae</taxon>
        <taxon>Parmales</taxon>
        <taxon>Triparmaceae</taxon>
        <taxon>Triparma</taxon>
    </lineage>
</organism>
<gene>
    <name evidence="3" type="ORF">TrLO_g14035</name>
</gene>
<proteinExistence type="predicted"/>
<dbReference type="PANTHER" id="PTHR40743:SF1">
    <property type="entry name" value="POSSIBLE GLYCOSYLTRANSFERASE"/>
    <property type="match status" value="1"/>
</dbReference>
<dbReference type="PANTHER" id="PTHR40743">
    <property type="entry name" value="NUCLEOTIDE-DIPHOSPHO-SUGAR TRANSFERASE CONTAINING PROTEIN"/>
    <property type="match status" value="1"/>
</dbReference>
<dbReference type="OrthoDB" id="6018at2759"/>
<evidence type="ECO:0000313" key="3">
    <source>
        <dbReference type="EMBL" id="GMH74262.1"/>
    </source>
</evidence>
<protein>
    <submittedName>
        <fullName evidence="3">Uncharacterized protein</fullName>
    </submittedName>
</protein>
<keyword evidence="2" id="KW-0812">Transmembrane</keyword>
<keyword evidence="4" id="KW-1185">Reference proteome</keyword>
<accession>A0A9W7AL40</accession>
<dbReference type="EMBL" id="BRXW01000693">
    <property type="protein sequence ID" value="GMH74262.1"/>
    <property type="molecule type" value="Genomic_DNA"/>
</dbReference>
<comment type="caution">
    <text evidence="3">The sequence shown here is derived from an EMBL/GenBank/DDBJ whole genome shotgun (WGS) entry which is preliminary data.</text>
</comment>
<sequence>MRNRQQLPPSPLNPLSSPHPSYTPNSYSKRPKPFPWLPSFLSLPTKLGRSKTDDLPMYTANKSNKNKDPRAMNKVPLILLTLLATLTVYIVVFSSPSSSPPSASASASPPITLSLKSPTISATADEKLFLPILNSDVNTFDDLLARVSSDPGKYLVIEPHFGLGNRLRVLSGGLALAETEGRALIVAWPYDSHLSSYLQTIFPSPLPFHLYNSEFPPTPIPHTLYDCMDVTKTNVKHQKIEVHHVNKLVIIKSAYPLANPVADFKHSFGYLRRFVTTYAHPSIKEMTSFSTPYYGLHIRSVIIDGAIENKNMTELQTLRGYQSITTAYSTINQRKVSNVDNFVATINSIVEREVDAKFYLSSDSDSAYTTLSKRFGDRVFFVDRETKTDSKRDSESIMYALIDMINLGRSKVILASSGSSFSIVASAFGVVEGHKTVVKTVGRDFGRSLCNLYNVEYGKLGDLNLDRAGAMVVANTGSEKDNGFTVAEMRDYERGIFEYVKELFSYAYPDTGFADAYFFERYGSDSVDDEFGVKSVYVPFPWGVIEEGEGAIKLQTFAKWFLDYRVVKYPHFTVMQRMSPGFVAQKLADINAPPIPFGDWVVFDDIGVKMRGERSIPTVRMEFEGGGGGGGEKNPKQLVSYKSEKCSHVVDCVLGDVLPNNIESWDISPCGEEVEMGGRYNSKYSIITPGDTPINEALSECILAGSVPVLVVDDFKMIDFGGGGLGGEEVRKCDGARDQVEEFRGYVEGKEWRVVDGVRVRYKIQRGRKWIKNGVVRGFNSENGKYIIEGVGEVAMVKPEDRVNGFVDDVDRVWLPYRDVGLRWDKLAVVVGMRELKDLEGLLEGKNWEEMRDYGAGARNLFTKEGMYEYVVSVMRRTEGFANFAMAEDCTKLAREKKDAGYVGGGWWRADGWDKPSWL</sequence>
<evidence type="ECO:0000313" key="4">
    <source>
        <dbReference type="Proteomes" id="UP001165122"/>
    </source>
</evidence>
<name>A0A9W7AL40_9STRA</name>
<feature type="transmembrane region" description="Helical" evidence="2">
    <location>
        <begin position="75"/>
        <end position="94"/>
    </location>
</feature>
<keyword evidence="2" id="KW-0472">Membrane</keyword>
<dbReference type="Gene3D" id="3.40.50.11350">
    <property type="match status" value="1"/>
</dbReference>